<feature type="compositionally biased region" description="Basic and acidic residues" evidence="1">
    <location>
        <begin position="222"/>
        <end position="234"/>
    </location>
</feature>
<evidence type="ECO:0000313" key="5">
    <source>
        <dbReference type="Proteomes" id="UP000679247"/>
    </source>
</evidence>
<keyword evidence="2" id="KW-1133">Transmembrane helix</keyword>
<evidence type="ECO:0000259" key="3">
    <source>
        <dbReference type="SMART" id="SM00894"/>
    </source>
</evidence>
<gene>
    <name evidence="4" type="ORF">J1899_16480</name>
</gene>
<dbReference type="SUPFAM" id="SSF90257">
    <property type="entry name" value="Myosin rod fragments"/>
    <property type="match status" value="1"/>
</dbReference>
<evidence type="ECO:0000256" key="1">
    <source>
        <dbReference type="SAM" id="MobiDB-lite"/>
    </source>
</evidence>
<feature type="transmembrane region" description="Helical" evidence="2">
    <location>
        <begin position="38"/>
        <end position="57"/>
    </location>
</feature>
<reference evidence="4 5" key="1">
    <citation type="submission" date="2021-03" db="EMBL/GenBank/DDBJ databases">
        <title>The first data on the complete genome of the tetrodotoxin-producing bacterium.</title>
        <authorList>
            <person name="Melnikova D.I."/>
            <person name="Nijland R."/>
            <person name="Magarlamov T.Y."/>
        </authorList>
    </citation>
    <scope>NUCLEOTIDE SEQUENCE [LARGE SCALE GENOMIC DNA]</scope>
    <source>
        <strain evidence="4 5">1839</strain>
    </source>
</reference>
<dbReference type="RefSeq" id="WP_214475289.1">
    <property type="nucleotide sequence ID" value="NZ_CP071709.1"/>
</dbReference>
<dbReference type="EMBL" id="CP071709">
    <property type="protein sequence ID" value="QVY60590.1"/>
    <property type="molecule type" value="Genomic_DNA"/>
</dbReference>
<evidence type="ECO:0000313" key="4">
    <source>
        <dbReference type="EMBL" id="QVY60590.1"/>
    </source>
</evidence>
<keyword evidence="2" id="KW-0472">Membrane</keyword>
<dbReference type="Gene3D" id="1.10.287.1490">
    <property type="match status" value="1"/>
</dbReference>
<keyword evidence="2" id="KW-0812">Transmembrane</keyword>
<feature type="compositionally biased region" description="Polar residues" evidence="1">
    <location>
        <begin position="211"/>
        <end position="220"/>
    </location>
</feature>
<feature type="compositionally biased region" description="Low complexity" evidence="1">
    <location>
        <begin position="164"/>
        <end position="186"/>
    </location>
</feature>
<feature type="transmembrane region" description="Helical" evidence="2">
    <location>
        <begin position="6"/>
        <end position="26"/>
    </location>
</feature>
<feature type="domain" description="Excalibur calcium-binding" evidence="3">
    <location>
        <begin position="197"/>
        <end position="233"/>
    </location>
</feature>
<dbReference type="Pfam" id="PF05901">
    <property type="entry name" value="Excalibur"/>
    <property type="match status" value="1"/>
</dbReference>
<dbReference type="Proteomes" id="UP000679247">
    <property type="component" value="Chromosome"/>
</dbReference>
<organism evidence="4 5">
    <name type="scientific">Cytobacillus gottheilii</name>
    <dbReference type="NCBI Taxonomy" id="859144"/>
    <lineage>
        <taxon>Bacteria</taxon>
        <taxon>Bacillati</taxon>
        <taxon>Bacillota</taxon>
        <taxon>Bacilli</taxon>
        <taxon>Bacillales</taxon>
        <taxon>Bacillaceae</taxon>
        <taxon>Cytobacillus</taxon>
    </lineage>
</organism>
<protein>
    <submittedName>
        <fullName evidence="4">Excalibur calcium-binding domain-containing protein</fullName>
    </submittedName>
</protein>
<proteinExistence type="predicted"/>
<dbReference type="InterPro" id="IPR008613">
    <property type="entry name" value="Excalibur_Ca-bd_domain"/>
</dbReference>
<sequence length="234" mass="25896">MTAIAIIGFFVFLFSLAYAIFHFIRRIKDRNKVFSKKLFLPSFIGGFLMLIIGGSYIDTGLQDQLTEALQANEMLSSENKELKAEMKVLQVSVEDLTAAKEDLDKELNEVSTKVEAAEKAEQQLNEQKDAFDTEKADLTKQITDLQEKNKSLDSEVSSLKGQLASRNTSTSTASNNSSASTSSQSTSTAAATVINESFANCTELRKVYPNGVSSDHSAYQSKMDRDKDNWACER</sequence>
<evidence type="ECO:0000256" key="2">
    <source>
        <dbReference type="SAM" id="Phobius"/>
    </source>
</evidence>
<dbReference type="SMART" id="SM00894">
    <property type="entry name" value="Excalibur"/>
    <property type="match status" value="1"/>
</dbReference>
<feature type="region of interest" description="Disordered" evidence="1">
    <location>
        <begin position="209"/>
        <end position="234"/>
    </location>
</feature>
<keyword evidence="5" id="KW-1185">Reference proteome</keyword>
<name>A0ABX8F836_9BACI</name>
<feature type="region of interest" description="Disordered" evidence="1">
    <location>
        <begin position="148"/>
        <end position="186"/>
    </location>
</feature>
<accession>A0ABX8F836</accession>